<gene>
    <name evidence="2" type="ORF">A2537_01260</name>
</gene>
<accession>A0A1F6NYM6</accession>
<proteinExistence type="predicted"/>
<dbReference type="EMBL" id="MFRC01000051">
    <property type="protein sequence ID" value="OGH89019.1"/>
    <property type="molecule type" value="Genomic_DNA"/>
</dbReference>
<evidence type="ECO:0000313" key="2">
    <source>
        <dbReference type="EMBL" id="OGH89019.1"/>
    </source>
</evidence>
<evidence type="ECO:0000256" key="1">
    <source>
        <dbReference type="SAM" id="MobiDB-lite"/>
    </source>
</evidence>
<dbReference type="Proteomes" id="UP000178490">
    <property type="component" value="Unassembled WGS sequence"/>
</dbReference>
<reference evidence="2 3" key="1">
    <citation type="journal article" date="2016" name="Nat. Commun.">
        <title>Thousands of microbial genomes shed light on interconnected biogeochemical processes in an aquifer system.</title>
        <authorList>
            <person name="Anantharaman K."/>
            <person name="Brown C.T."/>
            <person name="Hug L.A."/>
            <person name="Sharon I."/>
            <person name="Castelle C.J."/>
            <person name="Probst A.J."/>
            <person name="Thomas B.C."/>
            <person name="Singh A."/>
            <person name="Wilkins M.J."/>
            <person name="Karaoz U."/>
            <person name="Brodie E.L."/>
            <person name="Williams K.H."/>
            <person name="Hubbard S.S."/>
            <person name="Banfield J.F."/>
        </authorList>
    </citation>
    <scope>NUCLEOTIDE SEQUENCE [LARGE SCALE GENOMIC DNA]</scope>
</reference>
<dbReference type="AlphaFoldDB" id="A0A1F6NYM6"/>
<feature type="region of interest" description="Disordered" evidence="1">
    <location>
        <begin position="53"/>
        <end position="78"/>
    </location>
</feature>
<protein>
    <submittedName>
        <fullName evidence="2">Uncharacterized protein</fullName>
    </submittedName>
</protein>
<sequence>MAIESVHHADVPVADVGQTVWQTLHGVQLHEFDRVGAQCGWSQGHLWVVSTHGDHGVEKTGGRTHAAGRSAQLPFVAG</sequence>
<evidence type="ECO:0000313" key="3">
    <source>
        <dbReference type="Proteomes" id="UP000178490"/>
    </source>
</evidence>
<organism evidence="2 3">
    <name type="scientific">Candidatus Magasanikbacteria bacterium RIFOXYD2_FULL_36_9</name>
    <dbReference type="NCBI Taxonomy" id="1798707"/>
    <lineage>
        <taxon>Bacteria</taxon>
        <taxon>Candidatus Magasanikiibacteriota</taxon>
    </lineage>
</organism>
<name>A0A1F6NYM6_9BACT</name>
<comment type="caution">
    <text evidence="2">The sequence shown here is derived from an EMBL/GenBank/DDBJ whole genome shotgun (WGS) entry which is preliminary data.</text>
</comment>